<dbReference type="SUPFAM" id="SSF53807">
    <property type="entry name" value="Helical backbone' metal receptor"/>
    <property type="match status" value="1"/>
</dbReference>
<gene>
    <name evidence="4" type="ORF">NCTC949_01368</name>
    <name evidence="3" type="ORF">UL82_04015</name>
</gene>
<dbReference type="AlphaFoldDB" id="A0A0F6R1G3"/>
<proteinExistence type="inferred from homology"/>
<comment type="similarity">
    <text evidence="1">Belongs to the bacterial solute-binding protein 8 family.</text>
</comment>
<dbReference type="RefSeq" id="WP_046439113.1">
    <property type="nucleotide sequence ID" value="NZ_CP011312.1"/>
</dbReference>
<evidence type="ECO:0000313" key="6">
    <source>
        <dbReference type="Proteomes" id="UP000271380"/>
    </source>
</evidence>
<dbReference type="Gene3D" id="3.40.50.1980">
    <property type="entry name" value="Nitrogenase molybdenum iron protein domain"/>
    <property type="match status" value="2"/>
</dbReference>
<dbReference type="InterPro" id="IPR002491">
    <property type="entry name" value="ABC_transptr_periplasmic_BD"/>
</dbReference>
<organism evidence="3 5">
    <name type="scientific">Corynebacterium kutscheri</name>
    <dbReference type="NCBI Taxonomy" id="35755"/>
    <lineage>
        <taxon>Bacteria</taxon>
        <taxon>Bacillati</taxon>
        <taxon>Actinomycetota</taxon>
        <taxon>Actinomycetes</taxon>
        <taxon>Mycobacteriales</taxon>
        <taxon>Corynebacteriaceae</taxon>
        <taxon>Corynebacterium</taxon>
    </lineage>
</organism>
<dbReference type="STRING" id="35755.UL82_04015"/>
<dbReference type="InterPro" id="IPR050902">
    <property type="entry name" value="ABC_Transporter_SBP"/>
</dbReference>
<sequence>MKKEIIGLLAVGALVASCSSQTEESVVASEDTVSVTNCGVEVNYKVGGNWWVNDGNIISIALAAGARDNVKWVSSVEQDRDILAAKYGADVIDALNPDSDVYPSKEAIIAAQPDLMIAGWNYGFSESRDLTPAILAEQDIASYLLTESCRQEGSTARGTTDPWEAVYEDLVNLGTIHGDKTVAESVVSDMKERLAELEKAPQAEKAPNIFVFDSGTEAIFTSGAFGGPKAIIEAAGGKLATDDIEDTWVEVSWEKLATESPDAFVFVDYPGQSFADKVEVLKSHPATKDLPAVKEGRFINLSYAMWTSSALNIDAAEHVRKGLEKFGLQPTSDIKTQLELPKSLDGQEYFS</sequence>
<dbReference type="PROSITE" id="PS51257">
    <property type="entry name" value="PROKAR_LIPOPROTEIN"/>
    <property type="match status" value="1"/>
</dbReference>
<feature type="domain" description="Fe/B12 periplasmic-binding" evidence="2">
    <location>
        <begin position="49"/>
        <end position="331"/>
    </location>
</feature>
<reference evidence="3 5" key="1">
    <citation type="journal article" date="2015" name="Genome Announc.">
        <title>Complete Genome Sequence of Corynebacterium kutscheri DSM 20755, a Corynebacterial Type Strain with Remarkably Low G+C Content of Chromosomal DNA.</title>
        <authorList>
            <person name="Ruckert C."/>
            <person name="Albersmeier A."/>
            <person name="Winkler A."/>
            <person name="Tauch A."/>
        </authorList>
    </citation>
    <scope>NUCLEOTIDE SEQUENCE [LARGE SCALE GENOMIC DNA]</scope>
    <source>
        <strain evidence="3 5">DSM 20755</strain>
    </source>
</reference>
<dbReference type="PANTHER" id="PTHR30535:SF7">
    <property type="entry name" value="IRON(III) DICITRATE-BINDING PROTEIN"/>
    <property type="match status" value="1"/>
</dbReference>
<evidence type="ECO:0000313" key="3">
    <source>
        <dbReference type="EMBL" id="AKE41008.1"/>
    </source>
</evidence>
<dbReference type="KEGG" id="cku:UL82_04015"/>
<evidence type="ECO:0000256" key="1">
    <source>
        <dbReference type="ARBA" id="ARBA00008814"/>
    </source>
</evidence>
<reference evidence="4 6" key="2">
    <citation type="submission" date="2018-12" db="EMBL/GenBank/DDBJ databases">
        <authorList>
            <consortium name="Pathogen Informatics"/>
        </authorList>
    </citation>
    <scope>NUCLEOTIDE SEQUENCE [LARGE SCALE GENOMIC DNA]</scope>
    <source>
        <strain evidence="4 6">NCTC949</strain>
    </source>
</reference>
<dbReference type="EMBL" id="CP011312">
    <property type="protein sequence ID" value="AKE41008.1"/>
    <property type="molecule type" value="Genomic_DNA"/>
</dbReference>
<dbReference type="Proteomes" id="UP000033457">
    <property type="component" value="Chromosome"/>
</dbReference>
<evidence type="ECO:0000313" key="5">
    <source>
        <dbReference type="Proteomes" id="UP000033457"/>
    </source>
</evidence>
<evidence type="ECO:0000259" key="2">
    <source>
        <dbReference type="PROSITE" id="PS50983"/>
    </source>
</evidence>
<protein>
    <submittedName>
        <fullName evidence="3">ABC-type Fe3+-hydroxamate transport system, periplasmic component</fullName>
    </submittedName>
    <submittedName>
        <fullName evidence="4">Iron transport system exported solute-binding component</fullName>
    </submittedName>
</protein>
<name>A0A0F6R1G3_9CORY</name>
<dbReference type="PROSITE" id="PS50983">
    <property type="entry name" value="FE_B12_PBP"/>
    <property type="match status" value="1"/>
</dbReference>
<accession>A0A0F6R1G3</accession>
<dbReference type="OrthoDB" id="9797850at2"/>
<keyword evidence="5" id="KW-1185">Reference proteome</keyword>
<dbReference type="HOGENOM" id="CLU_038034_7_2_11"/>
<dbReference type="Pfam" id="PF01497">
    <property type="entry name" value="Peripla_BP_2"/>
    <property type="match status" value="1"/>
</dbReference>
<evidence type="ECO:0000313" key="4">
    <source>
        <dbReference type="EMBL" id="VEH06898.1"/>
    </source>
</evidence>
<dbReference type="Proteomes" id="UP000271380">
    <property type="component" value="Chromosome"/>
</dbReference>
<dbReference type="PANTHER" id="PTHR30535">
    <property type="entry name" value="VITAMIN B12-BINDING PROTEIN"/>
    <property type="match status" value="1"/>
</dbReference>
<dbReference type="EMBL" id="LR134377">
    <property type="protein sequence ID" value="VEH06898.1"/>
    <property type="molecule type" value="Genomic_DNA"/>
</dbReference>